<keyword evidence="1" id="KW-0732">Signal</keyword>
<dbReference type="AlphaFoldDB" id="A0AAN1WHU9"/>
<dbReference type="RefSeq" id="WP_236981853.1">
    <property type="nucleotide sequence ID" value="NZ_AP023086.1"/>
</dbReference>
<feature type="chain" id="PRO_5042848715" evidence="1">
    <location>
        <begin position="23"/>
        <end position="364"/>
    </location>
</feature>
<dbReference type="PANTHER" id="PTHR46211:SF14">
    <property type="entry name" value="GLYCEROPHOSPHODIESTER PHOSPHODIESTERASE"/>
    <property type="match status" value="1"/>
</dbReference>
<keyword evidence="4" id="KW-1185">Reference proteome</keyword>
<dbReference type="GO" id="GO:0008889">
    <property type="term" value="F:glycerophosphodiester phosphodiesterase activity"/>
    <property type="evidence" value="ECO:0007669"/>
    <property type="project" value="UniProtKB-EC"/>
</dbReference>
<dbReference type="EC" id="3.1.4.46" evidence="3"/>
<dbReference type="InterPro" id="IPR017946">
    <property type="entry name" value="PLC-like_Pdiesterase_TIM-brl"/>
</dbReference>
<organism evidence="3 4">
    <name type="scientific">Marinagarivorans cellulosilyticus</name>
    <dbReference type="NCBI Taxonomy" id="2721545"/>
    <lineage>
        <taxon>Bacteria</taxon>
        <taxon>Pseudomonadati</taxon>
        <taxon>Pseudomonadota</taxon>
        <taxon>Gammaproteobacteria</taxon>
        <taxon>Cellvibrionales</taxon>
        <taxon>Cellvibrionaceae</taxon>
        <taxon>Marinagarivorans</taxon>
    </lineage>
</organism>
<protein>
    <submittedName>
        <fullName evidence="3">Glycerophosphoryl diester phosphodiesterase</fullName>
        <ecNumber evidence="3">3.1.4.46</ecNumber>
    </submittedName>
</protein>
<dbReference type="SUPFAM" id="SSF51695">
    <property type="entry name" value="PLC-like phosphodiesterases"/>
    <property type="match status" value="1"/>
</dbReference>
<dbReference type="KEGG" id="marq:MARGE09_P2083"/>
<feature type="signal peptide" evidence="1">
    <location>
        <begin position="1"/>
        <end position="22"/>
    </location>
</feature>
<reference evidence="3 4" key="1">
    <citation type="journal article" date="2022" name="IScience">
        <title>An ultrasensitive nanofiber-based assay for enzymatic hydrolysis and deep-sea microbial degradation of cellulose.</title>
        <authorList>
            <person name="Tsudome M."/>
            <person name="Tachioka M."/>
            <person name="Miyazaki M."/>
            <person name="Uchimura K."/>
            <person name="Tsuda M."/>
            <person name="Takaki Y."/>
            <person name="Deguchi S."/>
        </authorList>
    </citation>
    <scope>NUCLEOTIDE SEQUENCE [LARGE SCALE GENOMIC DNA]</scope>
    <source>
        <strain evidence="3 4">GE09</strain>
    </source>
</reference>
<sequence>MKGLIKIVYAAVFFVSVSNAFAGSKAGGKSHSPATIEHFFADLQGTFAIGHRGFGINLGENPDKPIENTIASVVAAFESGVSIVEVDVAITADGKAVVMHDDYLEDLTCVNALSYETLHELKPEVPTLKALLKTAKRYARNYSASGYYAKRHLKKQQEKLQRNEFLQGLVIIEIKTPSPLCDATDSTANTLAESVIKAVRRSRMEQQVIIESFSPAVLNEIANLAPELPRNLTMTALQFLSEAQIEAATGLPVTLIDKDAGYGLQWAEIGSFFRLPGYESIEQYFITAHLAGVTVIALDWVFLAQAEQLQPGAAAAIVGQAKQLGLIVHAYVADTAQQWQMLEEWGADGIFVSDVPLGAGLQSR</sequence>
<dbReference type="Proteomes" id="UP001320119">
    <property type="component" value="Chromosome"/>
</dbReference>
<proteinExistence type="predicted"/>
<dbReference type="PROSITE" id="PS51704">
    <property type="entry name" value="GP_PDE"/>
    <property type="match status" value="1"/>
</dbReference>
<dbReference type="EMBL" id="AP023086">
    <property type="protein sequence ID" value="BCD97882.1"/>
    <property type="molecule type" value="Genomic_DNA"/>
</dbReference>
<keyword evidence="3" id="KW-0378">Hydrolase</keyword>
<dbReference type="GO" id="GO:0006629">
    <property type="term" value="P:lipid metabolic process"/>
    <property type="evidence" value="ECO:0007669"/>
    <property type="project" value="InterPro"/>
</dbReference>
<gene>
    <name evidence="3" type="ORF">MARGE09_P2083</name>
</gene>
<dbReference type="Gene3D" id="3.20.20.190">
    <property type="entry name" value="Phosphatidylinositol (PI) phosphodiesterase"/>
    <property type="match status" value="1"/>
</dbReference>
<dbReference type="InterPro" id="IPR030395">
    <property type="entry name" value="GP_PDE_dom"/>
</dbReference>
<evidence type="ECO:0000259" key="2">
    <source>
        <dbReference type="PROSITE" id="PS51704"/>
    </source>
</evidence>
<evidence type="ECO:0000256" key="1">
    <source>
        <dbReference type="SAM" id="SignalP"/>
    </source>
</evidence>
<dbReference type="PANTHER" id="PTHR46211">
    <property type="entry name" value="GLYCEROPHOSPHORYL DIESTER PHOSPHODIESTERASE"/>
    <property type="match status" value="1"/>
</dbReference>
<dbReference type="Pfam" id="PF03009">
    <property type="entry name" value="GDPD"/>
    <property type="match status" value="1"/>
</dbReference>
<evidence type="ECO:0000313" key="4">
    <source>
        <dbReference type="Proteomes" id="UP001320119"/>
    </source>
</evidence>
<feature type="domain" description="GP-PDE" evidence="2">
    <location>
        <begin position="46"/>
        <end position="362"/>
    </location>
</feature>
<evidence type="ECO:0000313" key="3">
    <source>
        <dbReference type="EMBL" id="BCD97882.1"/>
    </source>
</evidence>
<accession>A0AAN1WHU9</accession>
<dbReference type="CDD" id="cd08556">
    <property type="entry name" value="GDPD"/>
    <property type="match status" value="1"/>
</dbReference>
<name>A0AAN1WHU9_9GAMM</name>